<dbReference type="InterPro" id="IPR036412">
    <property type="entry name" value="HAD-like_sf"/>
</dbReference>
<dbReference type="Pfam" id="PF00702">
    <property type="entry name" value="Hydrolase"/>
    <property type="match status" value="1"/>
</dbReference>
<evidence type="ECO:0000256" key="3">
    <source>
        <dbReference type="ARBA" id="ARBA00022723"/>
    </source>
</evidence>
<dbReference type="SUPFAM" id="SSF56784">
    <property type="entry name" value="HAD-like"/>
    <property type="match status" value="1"/>
</dbReference>
<dbReference type="PANTHER" id="PTHR46193">
    <property type="entry name" value="6-PHOSPHOGLUCONATE PHOSPHATASE"/>
    <property type="match status" value="1"/>
</dbReference>
<protein>
    <submittedName>
        <fullName evidence="5">HAD family hydrolase</fullName>
    </submittedName>
</protein>
<dbReference type="PANTHER" id="PTHR46193:SF10">
    <property type="entry name" value="6-PHOSPHOGLUCONATE PHOSPHATASE"/>
    <property type="match status" value="1"/>
</dbReference>
<dbReference type="CDD" id="cd07526">
    <property type="entry name" value="HAD_BPGM_like"/>
    <property type="match status" value="1"/>
</dbReference>
<evidence type="ECO:0000313" key="6">
    <source>
        <dbReference type="Proteomes" id="UP001314635"/>
    </source>
</evidence>
<keyword evidence="3" id="KW-0479">Metal-binding</keyword>
<evidence type="ECO:0000313" key="5">
    <source>
        <dbReference type="EMBL" id="MBR1140213.1"/>
    </source>
</evidence>
<sequence>MPILIELIIFDSDGVLVDSEKIALSVLARAAADEGISIDLEEAKRLFRGLKFADCVREIERRLGRRVGEDFEAGVRRATALAFEAELQPVEGIHAALAEITLPFCVASNGPMSKIRHALGLTKLLNYFEGRIFSAYDVGSWKPDPDLFLHAAQTFGIAPARCVVIEDSLSGVTAAHAAGMQVIGFSGGDPDVELQLAPVCANLLQQMRDLPKLLKMGGR</sequence>
<dbReference type="SFLD" id="SFLDG01135">
    <property type="entry name" value="C1.5.6:_HAD__Beta-PGM__Phospha"/>
    <property type="match status" value="1"/>
</dbReference>
<name>A0ABS5GG48_9BRAD</name>
<evidence type="ECO:0000256" key="4">
    <source>
        <dbReference type="ARBA" id="ARBA00022842"/>
    </source>
</evidence>
<dbReference type="PRINTS" id="PR00413">
    <property type="entry name" value="HADHALOGNASE"/>
</dbReference>
<gene>
    <name evidence="5" type="ORF">JQ619_31085</name>
</gene>
<comment type="similarity">
    <text evidence="2">Belongs to the HAD-like hydrolase superfamily. CbbY/CbbZ/Gph/YieH family.</text>
</comment>
<dbReference type="SFLD" id="SFLDS00003">
    <property type="entry name" value="Haloacid_Dehalogenase"/>
    <property type="match status" value="1"/>
</dbReference>
<keyword evidence="5" id="KW-0378">Hydrolase</keyword>
<keyword evidence="6" id="KW-1185">Reference proteome</keyword>
<dbReference type="EMBL" id="JAFCLK010000037">
    <property type="protein sequence ID" value="MBR1140213.1"/>
    <property type="molecule type" value="Genomic_DNA"/>
</dbReference>
<dbReference type="Proteomes" id="UP001314635">
    <property type="component" value="Unassembled WGS sequence"/>
</dbReference>
<dbReference type="InterPro" id="IPR051600">
    <property type="entry name" value="Beta-PGM-like"/>
</dbReference>
<evidence type="ECO:0000256" key="1">
    <source>
        <dbReference type="ARBA" id="ARBA00001946"/>
    </source>
</evidence>
<keyword evidence="4" id="KW-0460">Magnesium</keyword>
<dbReference type="InterPro" id="IPR023214">
    <property type="entry name" value="HAD_sf"/>
</dbReference>
<comment type="caution">
    <text evidence="5">The sequence shown here is derived from an EMBL/GenBank/DDBJ whole genome shotgun (WGS) entry which is preliminary data.</text>
</comment>
<dbReference type="InterPro" id="IPR023198">
    <property type="entry name" value="PGP-like_dom2"/>
</dbReference>
<reference evidence="6" key="1">
    <citation type="journal article" date="2021" name="ISME J.">
        <title>Evolutionary origin and ecological implication of a unique nif island in free-living Bradyrhizobium lineages.</title>
        <authorList>
            <person name="Tao J."/>
        </authorList>
    </citation>
    <scope>NUCLEOTIDE SEQUENCE [LARGE SCALE GENOMIC DNA]</scope>
    <source>
        <strain evidence="6">SZCCT0094</strain>
    </source>
</reference>
<dbReference type="InterPro" id="IPR006439">
    <property type="entry name" value="HAD-SF_hydro_IA"/>
</dbReference>
<dbReference type="NCBIfam" id="TIGR01509">
    <property type="entry name" value="HAD-SF-IA-v3"/>
    <property type="match status" value="1"/>
</dbReference>
<dbReference type="SFLD" id="SFLDG01129">
    <property type="entry name" value="C1.5:_HAD__Beta-PGM__Phosphata"/>
    <property type="match status" value="1"/>
</dbReference>
<dbReference type="GO" id="GO:0016787">
    <property type="term" value="F:hydrolase activity"/>
    <property type="evidence" value="ECO:0007669"/>
    <property type="project" value="UniProtKB-KW"/>
</dbReference>
<proteinExistence type="inferred from homology"/>
<organism evidence="5 6">
    <name type="scientific">Bradyrhizobium denitrificans</name>
    <dbReference type="NCBI Taxonomy" id="2734912"/>
    <lineage>
        <taxon>Bacteria</taxon>
        <taxon>Pseudomonadati</taxon>
        <taxon>Pseudomonadota</taxon>
        <taxon>Alphaproteobacteria</taxon>
        <taxon>Hyphomicrobiales</taxon>
        <taxon>Nitrobacteraceae</taxon>
        <taxon>Bradyrhizobium</taxon>
    </lineage>
</organism>
<accession>A0ABS5GG48</accession>
<comment type="cofactor">
    <cofactor evidence="1">
        <name>Mg(2+)</name>
        <dbReference type="ChEBI" id="CHEBI:18420"/>
    </cofactor>
</comment>
<evidence type="ECO:0000256" key="2">
    <source>
        <dbReference type="ARBA" id="ARBA00006171"/>
    </source>
</evidence>
<dbReference type="Gene3D" id="3.40.50.1000">
    <property type="entry name" value="HAD superfamily/HAD-like"/>
    <property type="match status" value="1"/>
</dbReference>
<dbReference type="Gene3D" id="1.10.150.240">
    <property type="entry name" value="Putative phosphatase, domain 2"/>
    <property type="match status" value="1"/>
</dbReference>